<sequence length="703" mass="83485">MRNKKVGSDSPDIIVTFKFETATSVEKFARYVDYSDRESAVLIDHVEEAFENHLEVSSDFEKMVSYMKRDTAVVNKDDRRTGLFTEMSNNISVNEMEELKEKLNEAQLLGNNLWNPVVSFDVAYMIRVGVLEYNPELEARIDRLDKVFKAAEKEKPKNPKKIYQAKKALELETKKRVVNQDKLKAAMQENMGKFLKSEGFDENTFWWGSVHLNTKHIHVHLSFSETKTSRKILEVQKEINGKTITIKEPRGKLKEKNITRFKSNLFYFLEIDEEKELKILKEVEVGKHRHLILDQVTDSYDSTLLNFYLEETVRHFPKEGKLNYSSNRKEFRESKAYLAAFVEEYIRTVGKSEYEAFARATSEQLKDYHKVYSKAEQFDLEKQVEKRQKTLKIALANRMLKELKKYSLNHSEAITSDFLNSKELEQVVEDLKKTKISSKELGRYKGLVEKSYAEAKEQYFRKKIRGLDQFEDMQSNVGLKIFSKRKFEQHIQLAQLKQISSKDLSDFEKEKKRHLKSEVETARQVSIDQSTDQQVEKRLQKLEEEEYLVKNTRDKTLIQFIYDTDRNQVLASIEKEKKILQIKNKIYHNNLAKNKKDNIPLLQELKKIYGEEESEKRFKNKIKQFSKKKFKLKRTQKHRQFYRKNKKYIKKRQLPGFKKKRSFKKVLKNGHEAFQNMMSLNNNELKRAERKKRQSDEEEEMER</sequence>
<name>A0A1V0P4B2_LACLL</name>
<feature type="region of interest" description="Disordered" evidence="1">
    <location>
        <begin position="677"/>
        <end position="703"/>
    </location>
</feature>
<dbReference type="Pfam" id="PF18555">
    <property type="entry name" value="MobL"/>
    <property type="match status" value="1"/>
</dbReference>
<gene>
    <name evidence="2" type="primary">mobL</name>
    <name evidence="2" type="ORF">LLUC06_2061</name>
</gene>
<evidence type="ECO:0000313" key="2">
    <source>
        <dbReference type="EMBL" id="ARE21603.1"/>
    </source>
</evidence>
<evidence type="ECO:0000256" key="1">
    <source>
        <dbReference type="SAM" id="MobiDB-lite"/>
    </source>
</evidence>
<dbReference type="AlphaFoldDB" id="A0A1V0P4B2"/>
<dbReference type="Proteomes" id="UP000192095">
    <property type="component" value="Chromosome"/>
</dbReference>
<organism evidence="2 3">
    <name type="scientific">Lactococcus lactis subsp. lactis</name>
    <name type="common">Streptococcus lactis</name>
    <dbReference type="NCBI Taxonomy" id="1360"/>
    <lineage>
        <taxon>Bacteria</taxon>
        <taxon>Bacillati</taxon>
        <taxon>Bacillota</taxon>
        <taxon>Bacilli</taxon>
        <taxon>Lactobacillales</taxon>
        <taxon>Streptococcaceae</taxon>
        <taxon>Lactococcus</taxon>
    </lineage>
</organism>
<dbReference type="RefSeq" id="WP_081213686.1">
    <property type="nucleotide sequence ID" value="NZ_CP015902.2"/>
</dbReference>
<proteinExistence type="predicted"/>
<dbReference type="InterPro" id="IPR041073">
    <property type="entry name" value="MobL"/>
</dbReference>
<protein>
    <submittedName>
        <fullName evidence="2">Relaxase MobL</fullName>
    </submittedName>
</protein>
<evidence type="ECO:0000313" key="3">
    <source>
        <dbReference type="Proteomes" id="UP000192095"/>
    </source>
</evidence>
<accession>A0A1V0P4B2</accession>
<reference evidence="2 3" key="1">
    <citation type="journal article" date="2017" name="BMC Genomics">
        <title>Comparative and functional genomics of the Lactococcus lactis taxon; insights into evolution and niche adaptation.</title>
        <authorList>
            <person name="Kelleher P."/>
            <person name="Bottacini F."/>
            <person name="Mahony J."/>
            <person name="Kilcawley K.N."/>
            <person name="van Sinderen D."/>
        </authorList>
    </citation>
    <scope>NUCLEOTIDE SEQUENCE [LARGE SCALE GENOMIC DNA]</scope>
    <source>
        <strain evidence="2 3">UC06</strain>
    </source>
</reference>
<dbReference type="EMBL" id="CP015902">
    <property type="protein sequence ID" value="ARE21603.1"/>
    <property type="molecule type" value="Genomic_DNA"/>
</dbReference>